<evidence type="ECO:0008006" key="11">
    <source>
        <dbReference type="Google" id="ProtNLM"/>
    </source>
</evidence>
<dbReference type="InterPro" id="IPR025525">
    <property type="entry name" value="hAT-like_transposase_RNase-H"/>
</dbReference>
<reference evidence="9" key="3">
    <citation type="submission" date="2022-06" db="UniProtKB">
        <authorList>
            <consortium name="EnsemblPlants"/>
        </authorList>
    </citation>
    <scope>IDENTIFICATION</scope>
</reference>
<dbReference type="AlphaFoldDB" id="A0A8R7TP51"/>
<evidence type="ECO:0000256" key="2">
    <source>
        <dbReference type="ARBA" id="ARBA00022723"/>
    </source>
</evidence>
<dbReference type="PANTHER" id="PTHR46481">
    <property type="entry name" value="ZINC FINGER BED DOMAIN-CONTAINING PROTEIN 4"/>
    <property type="match status" value="1"/>
</dbReference>
<dbReference type="GO" id="GO:0003677">
    <property type="term" value="F:DNA binding"/>
    <property type="evidence" value="ECO:0007669"/>
    <property type="project" value="UniProtKB-KW"/>
</dbReference>
<evidence type="ECO:0000256" key="3">
    <source>
        <dbReference type="ARBA" id="ARBA00022771"/>
    </source>
</evidence>
<evidence type="ECO:0000259" key="7">
    <source>
        <dbReference type="Pfam" id="PF05699"/>
    </source>
</evidence>
<name>A0A8R7TP51_TRIUA</name>
<keyword evidence="4" id="KW-0862">Zinc</keyword>
<dbReference type="Gramene" id="TuG1812G0200005987.01.T01">
    <property type="protein sequence ID" value="TuG1812G0200005987.01.T01"/>
    <property type="gene ID" value="TuG1812G0200005987.01"/>
</dbReference>
<evidence type="ECO:0000256" key="1">
    <source>
        <dbReference type="ARBA" id="ARBA00004123"/>
    </source>
</evidence>
<keyword evidence="10" id="KW-1185">Reference proteome</keyword>
<dbReference type="Pfam" id="PF14372">
    <property type="entry name" value="hAT-like_RNase-H"/>
    <property type="match status" value="1"/>
</dbReference>
<evidence type="ECO:0000256" key="4">
    <source>
        <dbReference type="ARBA" id="ARBA00022833"/>
    </source>
</evidence>
<evidence type="ECO:0000313" key="9">
    <source>
        <dbReference type="EnsemblPlants" id="TuG1812G0200005987.01.T01"/>
    </source>
</evidence>
<feature type="domain" description="HAT C-terminal dimerisation" evidence="7">
    <location>
        <begin position="351"/>
        <end position="433"/>
    </location>
</feature>
<evidence type="ECO:0000256" key="5">
    <source>
        <dbReference type="ARBA" id="ARBA00023125"/>
    </source>
</evidence>
<dbReference type="InterPro" id="IPR052035">
    <property type="entry name" value="ZnF_BED_domain_contain"/>
</dbReference>
<dbReference type="GO" id="GO:0008270">
    <property type="term" value="F:zinc ion binding"/>
    <property type="evidence" value="ECO:0007669"/>
    <property type="project" value="UniProtKB-KW"/>
</dbReference>
<keyword evidence="2" id="KW-0479">Metal-binding</keyword>
<dbReference type="PANTHER" id="PTHR46481:SF10">
    <property type="entry name" value="ZINC FINGER BED DOMAIN-CONTAINING PROTEIN 39"/>
    <property type="match status" value="1"/>
</dbReference>
<dbReference type="GO" id="GO:0046983">
    <property type="term" value="F:protein dimerization activity"/>
    <property type="evidence" value="ECO:0007669"/>
    <property type="project" value="InterPro"/>
</dbReference>
<dbReference type="InterPro" id="IPR012337">
    <property type="entry name" value="RNaseH-like_sf"/>
</dbReference>
<dbReference type="InterPro" id="IPR008906">
    <property type="entry name" value="HATC_C_dom"/>
</dbReference>
<dbReference type="Proteomes" id="UP000015106">
    <property type="component" value="Chromosome 2"/>
</dbReference>
<evidence type="ECO:0000259" key="8">
    <source>
        <dbReference type="Pfam" id="PF14372"/>
    </source>
</evidence>
<dbReference type="GO" id="GO:0005634">
    <property type="term" value="C:nucleus"/>
    <property type="evidence" value="ECO:0007669"/>
    <property type="project" value="UniProtKB-SubCell"/>
</dbReference>
<evidence type="ECO:0000256" key="6">
    <source>
        <dbReference type="ARBA" id="ARBA00023242"/>
    </source>
</evidence>
<dbReference type="Pfam" id="PF05699">
    <property type="entry name" value="Dimer_Tnp_hAT"/>
    <property type="match status" value="1"/>
</dbReference>
<protein>
    <recommendedName>
        <fullName evidence="11">AC transposase</fullName>
    </recommendedName>
</protein>
<accession>A0A8R7TP51</accession>
<dbReference type="EnsemblPlants" id="TuG1812G0200005987.01.T01">
    <property type="protein sequence ID" value="TuG1812G0200005987.01.T01"/>
    <property type="gene ID" value="TuG1812G0200005987.01"/>
</dbReference>
<organism evidence="9 10">
    <name type="scientific">Triticum urartu</name>
    <name type="common">Red wild einkorn</name>
    <name type="synonym">Crithodium urartu</name>
    <dbReference type="NCBI Taxonomy" id="4572"/>
    <lineage>
        <taxon>Eukaryota</taxon>
        <taxon>Viridiplantae</taxon>
        <taxon>Streptophyta</taxon>
        <taxon>Embryophyta</taxon>
        <taxon>Tracheophyta</taxon>
        <taxon>Spermatophyta</taxon>
        <taxon>Magnoliopsida</taxon>
        <taxon>Liliopsida</taxon>
        <taxon>Poales</taxon>
        <taxon>Poaceae</taxon>
        <taxon>BOP clade</taxon>
        <taxon>Pooideae</taxon>
        <taxon>Triticodae</taxon>
        <taxon>Triticeae</taxon>
        <taxon>Triticinae</taxon>
        <taxon>Triticum</taxon>
    </lineage>
</organism>
<dbReference type="SUPFAM" id="SSF53098">
    <property type="entry name" value="Ribonuclease H-like"/>
    <property type="match status" value="1"/>
</dbReference>
<reference evidence="9" key="2">
    <citation type="submission" date="2018-03" db="EMBL/GenBank/DDBJ databases">
        <title>The Triticum urartu genome reveals the dynamic nature of wheat genome evolution.</title>
        <authorList>
            <person name="Ling H."/>
            <person name="Ma B."/>
            <person name="Shi X."/>
            <person name="Liu H."/>
            <person name="Dong L."/>
            <person name="Sun H."/>
            <person name="Cao Y."/>
            <person name="Gao Q."/>
            <person name="Zheng S."/>
            <person name="Li Y."/>
            <person name="Yu Y."/>
            <person name="Du H."/>
            <person name="Qi M."/>
            <person name="Li Y."/>
            <person name="Yu H."/>
            <person name="Cui Y."/>
            <person name="Wang N."/>
            <person name="Chen C."/>
            <person name="Wu H."/>
            <person name="Zhao Y."/>
            <person name="Zhang J."/>
            <person name="Li Y."/>
            <person name="Zhou W."/>
            <person name="Zhang B."/>
            <person name="Hu W."/>
            <person name="Eijk M."/>
            <person name="Tang J."/>
            <person name="Witsenboer H."/>
            <person name="Zhao S."/>
            <person name="Li Z."/>
            <person name="Zhang A."/>
            <person name="Wang D."/>
            <person name="Liang C."/>
        </authorList>
    </citation>
    <scope>NUCLEOTIDE SEQUENCE [LARGE SCALE GENOMIC DNA]</scope>
    <source>
        <strain evidence="9">cv. G1812</strain>
    </source>
</reference>
<proteinExistence type="predicted"/>
<keyword evidence="6" id="KW-0539">Nucleus</keyword>
<keyword evidence="3" id="KW-0863">Zinc-finger</keyword>
<sequence>MLAHGRCIHCDKLFPASKKSGTSHIGKHLVVCEEKAKMDGMVAKIQTDTAIDPEWKFDQGRARRALAKLIVLHELPSNFFEYPSFRLLHVRCAAHVLNLVVQDGLDAMASVVDRIRDSVQYVRSSQGRMEKFNAMIARVGLACKNHPSPDVPTRWYSTYLMLESSLPFRAAFEALKETDKDYKFAPSASEWEMADAICHLLGAFYTATKKISGRTYPTSHLYFYEVWNVKQIMEKEVTSENPTIVAMVKEMEEKWMKYFEESFLTSCLPVIFDPRYKYEYVHFQLTAAFGGGAGKYLTKVNSAMKILFAEYASEYENTSGEGDEVAEEDGEGTLDDWDKHLRLKRSHNSNELQRYLEEDLFPHRQKLDILKWWEIHSPKYPLLAAIARDILAVSVSTVPAEAAFSNAGRIITAQRSSLTPSTVETLMCLEDWFRAADRQKAEPTVGDHGGTTPIHTMPAVRFM</sequence>
<comment type="subcellular location">
    <subcellularLocation>
        <location evidence="1">Nucleus</location>
    </subcellularLocation>
</comment>
<evidence type="ECO:0000313" key="10">
    <source>
        <dbReference type="Proteomes" id="UP000015106"/>
    </source>
</evidence>
<reference evidence="10" key="1">
    <citation type="journal article" date="2013" name="Nature">
        <title>Draft genome of the wheat A-genome progenitor Triticum urartu.</title>
        <authorList>
            <person name="Ling H.Q."/>
            <person name="Zhao S."/>
            <person name="Liu D."/>
            <person name="Wang J."/>
            <person name="Sun H."/>
            <person name="Zhang C."/>
            <person name="Fan H."/>
            <person name="Li D."/>
            <person name="Dong L."/>
            <person name="Tao Y."/>
            <person name="Gao C."/>
            <person name="Wu H."/>
            <person name="Li Y."/>
            <person name="Cui Y."/>
            <person name="Guo X."/>
            <person name="Zheng S."/>
            <person name="Wang B."/>
            <person name="Yu K."/>
            <person name="Liang Q."/>
            <person name="Yang W."/>
            <person name="Lou X."/>
            <person name="Chen J."/>
            <person name="Feng M."/>
            <person name="Jian J."/>
            <person name="Zhang X."/>
            <person name="Luo G."/>
            <person name="Jiang Y."/>
            <person name="Liu J."/>
            <person name="Wang Z."/>
            <person name="Sha Y."/>
            <person name="Zhang B."/>
            <person name="Wu H."/>
            <person name="Tang D."/>
            <person name="Shen Q."/>
            <person name="Xue P."/>
            <person name="Zou S."/>
            <person name="Wang X."/>
            <person name="Liu X."/>
            <person name="Wang F."/>
            <person name="Yang Y."/>
            <person name="An X."/>
            <person name="Dong Z."/>
            <person name="Zhang K."/>
            <person name="Zhang X."/>
            <person name="Luo M.C."/>
            <person name="Dvorak J."/>
            <person name="Tong Y."/>
            <person name="Wang J."/>
            <person name="Yang H."/>
            <person name="Li Z."/>
            <person name="Wang D."/>
            <person name="Zhang A."/>
            <person name="Wang J."/>
        </authorList>
    </citation>
    <scope>NUCLEOTIDE SEQUENCE</scope>
    <source>
        <strain evidence="10">cv. G1812</strain>
    </source>
</reference>
<keyword evidence="5" id="KW-0238">DNA-binding</keyword>
<feature type="domain" description="hAT-like transposase RNase-H fold" evidence="8">
    <location>
        <begin position="212"/>
        <end position="311"/>
    </location>
</feature>